<keyword evidence="5" id="KW-0482">Metalloprotease</keyword>
<dbReference type="SUPFAM" id="SSF55486">
    <property type="entry name" value="Metalloproteases ('zincins'), catalytic domain"/>
    <property type="match status" value="1"/>
</dbReference>
<dbReference type="InterPro" id="IPR034032">
    <property type="entry name" value="Zn_MMP-like_bac"/>
</dbReference>
<dbReference type="Gene3D" id="3.40.390.10">
    <property type="entry name" value="Collagenase (Catalytic Domain)"/>
    <property type="match status" value="1"/>
</dbReference>
<evidence type="ECO:0000259" key="4">
    <source>
        <dbReference type="Pfam" id="PF17162"/>
    </source>
</evidence>
<dbReference type="CDD" id="cd04276">
    <property type="entry name" value="ZnMc_MMP_like_2"/>
    <property type="match status" value="1"/>
</dbReference>
<dbReference type="InterPro" id="IPR033413">
    <property type="entry name" value="DUF5117"/>
</dbReference>
<dbReference type="InterPro" id="IPR033428">
    <property type="entry name" value="DUF5118"/>
</dbReference>
<feature type="domain" description="DUF5118" evidence="4">
    <location>
        <begin position="97"/>
        <end position="135"/>
    </location>
</feature>
<dbReference type="PANTHER" id="PTHR38478:SF1">
    <property type="entry name" value="ZINC DEPENDENT METALLOPROTEASE DOMAIN LIPOPROTEIN"/>
    <property type="match status" value="1"/>
</dbReference>
<sequence>MQTDSARTSSSRCGFSLARLAPGLISAVLVACTAATVVTPATPPTSPLNAAPPRPAALSSAPVAAPLSASAPVAQPGAPAQAASGSASSFASNPNLRPFNDVIKDFKKTEGFLTLWQKDDRYFVELRESDLNRPFYFAIHRTQGLGEKRLFSGEMLGANIGFFRRASGDRVQWVERNTTYFADGNKPMERNISQAFPDSLLGVAPIVSQPHAGTKAILIDITAIVLSDIPAGGSSLEAAYRLGYGFDRANSQIVHARSTPEETSFEVQLHYGVARIPQLQPNQPAFALPRNVPDARSVQMRFHYSFSALPEPMAPRLADPRVGYFFETRWDFRSDTAPSPRTHYIKRWRLEKKDESAELSEPKQPIVYWIDSNVPERYRDAVREGILMWNAAFERIGYKNAIVVKQQSDTDDFDTADRHHASVRWFIGTDTVLAVGPSNADPRSGEILDADIIVADNWTRTSRREITRDLPAANALLMPHQHARTGKQDEQCDFGEEAAAYMQDTLDTLIARGDIAPDSPEADAYVKDTIRITVAHEIGHTLGLSHNFLATRAYTPAQLRDANFVANNGISASVMDYVPPNINLRGEKPADYLQKVLGPYDIWAIEYGYKSIPADNEAHELKQIAQRGQSNPLLAYGNDIDAGGEGQNAGIDPDTNRFDLGSDTRNWFLRRLQFAQEGWDAMAKRPPIDDPYYGQARLSVDRSISLLTNSAQTLAKKIGGIRIIRQTSASARSTFLPIPEAEQREALNTLTHSLFSPESFRIDPALLQRLPLDHLDRFDGTYSGSTAQEPNLQLVSRVLGTQVSVLDQLLSDRTTIRLLESEMLRTRSNGSLPLSELLATLQTSIWQELDGSRDIPLLRRNLQRAWLTRTSAIITGVRPTAPDVRSLARSDAQSLRGKLQHALQHKGYSAETRAHLEDSLTVLNESLAARMIRSPT</sequence>
<keyword evidence="6" id="KW-1185">Reference proteome</keyword>
<dbReference type="PROSITE" id="PS51257">
    <property type="entry name" value="PROKAR_LIPOPROTEIN"/>
    <property type="match status" value="1"/>
</dbReference>
<dbReference type="Pfam" id="PF17148">
    <property type="entry name" value="DUF5117"/>
    <property type="match status" value="1"/>
</dbReference>
<dbReference type="PANTHER" id="PTHR38478">
    <property type="entry name" value="PEPTIDASE M1A AND M12B"/>
    <property type="match status" value="1"/>
</dbReference>
<proteinExistence type="predicted"/>
<feature type="domain" description="DUF5117" evidence="3">
    <location>
        <begin position="159"/>
        <end position="353"/>
    </location>
</feature>
<dbReference type="RefSeq" id="WP_327598586.1">
    <property type="nucleotide sequence ID" value="NZ_JAYXHS010000001.1"/>
</dbReference>
<dbReference type="GO" id="GO:0008237">
    <property type="term" value="F:metallopeptidase activity"/>
    <property type="evidence" value="ECO:0007669"/>
    <property type="project" value="UniProtKB-KW"/>
</dbReference>
<gene>
    <name evidence="5" type="ORF">VVD49_07860</name>
</gene>
<name>A0ABU6K1T5_9RHOO</name>
<keyword evidence="5" id="KW-0645">Protease</keyword>
<evidence type="ECO:0000259" key="2">
    <source>
        <dbReference type="Pfam" id="PF16313"/>
    </source>
</evidence>
<organism evidence="5 6">
    <name type="scientific">Uliginosibacterium silvisoli</name>
    <dbReference type="NCBI Taxonomy" id="3114758"/>
    <lineage>
        <taxon>Bacteria</taxon>
        <taxon>Pseudomonadati</taxon>
        <taxon>Pseudomonadota</taxon>
        <taxon>Betaproteobacteria</taxon>
        <taxon>Rhodocyclales</taxon>
        <taxon>Zoogloeaceae</taxon>
        <taxon>Uliginosibacterium</taxon>
    </lineage>
</organism>
<evidence type="ECO:0000313" key="6">
    <source>
        <dbReference type="Proteomes" id="UP001331561"/>
    </source>
</evidence>
<dbReference type="InterPro" id="IPR024079">
    <property type="entry name" value="MetalloPept_cat_dom_sf"/>
</dbReference>
<dbReference type="Pfam" id="PF16313">
    <property type="entry name" value="DUF4953"/>
    <property type="match status" value="1"/>
</dbReference>
<comment type="caution">
    <text evidence="5">The sequence shown here is derived from an EMBL/GenBank/DDBJ whole genome shotgun (WGS) entry which is preliminary data.</text>
</comment>
<evidence type="ECO:0000259" key="3">
    <source>
        <dbReference type="Pfam" id="PF17148"/>
    </source>
</evidence>
<dbReference type="Pfam" id="PF17162">
    <property type="entry name" value="DUF5118"/>
    <property type="match status" value="1"/>
</dbReference>
<dbReference type="EMBL" id="JAYXHS010000001">
    <property type="protein sequence ID" value="MEC5385636.1"/>
    <property type="molecule type" value="Genomic_DNA"/>
</dbReference>
<feature type="region of interest" description="Disordered" evidence="1">
    <location>
        <begin position="71"/>
        <end position="90"/>
    </location>
</feature>
<evidence type="ECO:0000256" key="1">
    <source>
        <dbReference type="SAM" id="MobiDB-lite"/>
    </source>
</evidence>
<keyword evidence="5" id="KW-0378">Hydrolase</keyword>
<evidence type="ECO:0000313" key="5">
    <source>
        <dbReference type="EMBL" id="MEC5385636.1"/>
    </source>
</evidence>
<protein>
    <submittedName>
        <fullName evidence="5">Zinc-dependent metalloprotease</fullName>
    </submittedName>
</protein>
<dbReference type="Proteomes" id="UP001331561">
    <property type="component" value="Unassembled WGS sequence"/>
</dbReference>
<feature type="domain" description="EcxA zinc-binding" evidence="2">
    <location>
        <begin position="520"/>
        <end position="850"/>
    </location>
</feature>
<dbReference type="InterPro" id="IPR032534">
    <property type="entry name" value="EcxA_zinc-bd"/>
</dbReference>
<accession>A0ABU6K1T5</accession>
<reference evidence="5 6" key="1">
    <citation type="submission" date="2024-01" db="EMBL/GenBank/DDBJ databases">
        <title>Uliginosibacterium soil sp. nov.</title>
        <authorList>
            <person name="Lv Y."/>
        </authorList>
    </citation>
    <scope>NUCLEOTIDE SEQUENCE [LARGE SCALE GENOMIC DNA]</scope>
    <source>
        <strain evidence="5 6">H3</strain>
    </source>
</reference>